<dbReference type="Proteomes" id="UP000254065">
    <property type="component" value="Unassembled WGS sequence"/>
</dbReference>
<organism evidence="2 3">
    <name type="scientific">Moraxella caprae</name>
    <dbReference type="NCBI Taxonomy" id="90240"/>
    <lineage>
        <taxon>Bacteria</taxon>
        <taxon>Pseudomonadati</taxon>
        <taxon>Pseudomonadota</taxon>
        <taxon>Gammaproteobacteria</taxon>
        <taxon>Moraxellales</taxon>
        <taxon>Moraxellaceae</taxon>
        <taxon>Moraxella</taxon>
    </lineage>
</organism>
<dbReference type="InterPro" id="IPR008557">
    <property type="entry name" value="PhoX"/>
</dbReference>
<reference evidence="2 3" key="1">
    <citation type="submission" date="2018-06" db="EMBL/GenBank/DDBJ databases">
        <authorList>
            <consortium name="Pathogen Informatics"/>
            <person name="Doyle S."/>
        </authorList>
    </citation>
    <scope>NUCLEOTIDE SEQUENCE [LARGE SCALE GENOMIC DNA]</scope>
    <source>
        <strain evidence="2 3">NCTC12877</strain>
    </source>
</reference>
<dbReference type="STRING" id="1122244.GCA_000426885_01450"/>
<evidence type="ECO:0000256" key="1">
    <source>
        <dbReference type="SAM" id="MobiDB-lite"/>
    </source>
</evidence>
<feature type="region of interest" description="Disordered" evidence="1">
    <location>
        <begin position="1"/>
        <end position="25"/>
    </location>
</feature>
<proteinExistence type="predicted"/>
<dbReference type="EMBL" id="UGQB01000004">
    <property type="protein sequence ID" value="STZ08144.1"/>
    <property type="molecule type" value="Genomic_DNA"/>
</dbReference>
<sequence length="92" mass="9441">MLLASLPNHIGDGASLTTSTGKTTHMGAKATPDTLKHFFVGTKGCEVTGITMTPDCKALFINIQHPEGTFGAVAGGKTPRSGTVVITKKTVA</sequence>
<dbReference type="AlphaFoldDB" id="A0A378QYV2"/>
<accession>A0A378QYV2</accession>
<evidence type="ECO:0000313" key="2">
    <source>
        <dbReference type="EMBL" id="STZ08144.1"/>
    </source>
</evidence>
<protein>
    <submittedName>
        <fullName evidence="2">Predicted phosphatase</fullName>
    </submittedName>
</protein>
<gene>
    <name evidence="2" type="ORF">NCTC12877_01135</name>
</gene>
<evidence type="ECO:0000313" key="3">
    <source>
        <dbReference type="Proteomes" id="UP000254065"/>
    </source>
</evidence>
<keyword evidence="3" id="KW-1185">Reference proteome</keyword>
<name>A0A378QYV2_9GAMM</name>
<dbReference type="Pfam" id="PF05787">
    <property type="entry name" value="PhoX"/>
    <property type="match status" value="1"/>
</dbReference>